<sequence>MKSVKPEHFRFNISDLDIATSDIEKMARIGDEMPSYDDFLLYELDLLNNNTKIEGGYIIQPGQIISDEIHINNHIFKAGKEVTHFLRKMNHAAIFICTAGKEVSERARQLNNEGHLLEAYLLDVLGSVIVEQAMDKMQNIIKNRLYEKGLKITNRYSPGYCEWNVIDQQLLFSFFPNDFCNVTLTESCLMQPAKTVSGIIGAGQEVTFHKHVCHLCNSINCIYRNTLERKN</sequence>
<reference evidence="2 3" key="1">
    <citation type="submission" date="2018-05" db="EMBL/GenBank/DDBJ databases">
        <title>Marinilabilia rubrum sp. nov., isolated from saltern sediment.</title>
        <authorList>
            <person name="Zhang R."/>
        </authorList>
    </citation>
    <scope>NUCLEOTIDE SEQUENCE [LARGE SCALE GENOMIC DNA]</scope>
    <source>
        <strain evidence="2 3">WTE16</strain>
    </source>
</reference>
<organism evidence="2 3">
    <name type="scientific">Marinilabilia rubra</name>
    <dbReference type="NCBI Taxonomy" id="2162893"/>
    <lineage>
        <taxon>Bacteria</taxon>
        <taxon>Pseudomonadati</taxon>
        <taxon>Bacteroidota</taxon>
        <taxon>Bacteroidia</taxon>
        <taxon>Marinilabiliales</taxon>
        <taxon>Marinilabiliaceae</taxon>
        <taxon>Marinilabilia</taxon>
    </lineage>
</organism>
<dbReference type="Pfam" id="PF02965">
    <property type="entry name" value="Met_synt_B12"/>
    <property type="match status" value="1"/>
</dbReference>
<name>A0A2U2BC47_9BACT</name>
<comment type="caution">
    <text evidence="2">The sequence shown here is derived from an EMBL/GenBank/DDBJ whole genome shotgun (WGS) entry which is preliminary data.</text>
</comment>
<evidence type="ECO:0000313" key="2">
    <source>
        <dbReference type="EMBL" id="PWE00603.1"/>
    </source>
</evidence>
<dbReference type="InterPro" id="IPR004223">
    <property type="entry name" value="VitB12-dep_Met_synth_activ_dom"/>
</dbReference>
<evidence type="ECO:0000259" key="1">
    <source>
        <dbReference type="Pfam" id="PF02965"/>
    </source>
</evidence>
<accession>A0A2U2BC47</accession>
<dbReference type="Proteomes" id="UP000244956">
    <property type="component" value="Unassembled WGS sequence"/>
</dbReference>
<dbReference type="Gene3D" id="3.40.109.40">
    <property type="match status" value="1"/>
</dbReference>
<feature type="domain" description="AdoMet activation" evidence="1">
    <location>
        <begin position="90"/>
        <end position="209"/>
    </location>
</feature>
<evidence type="ECO:0000313" key="3">
    <source>
        <dbReference type="Proteomes" id="UP000244956"/>
    </source>
</evidence>
<keyword evidence="3" id="KW-1185">Reference proteome</keyword>
<dbReference type="SUPFAM" id="SSF56507">
    <property type="entry name" value="Methionine synthase activation domain-like"/>
    <property type="match status" value="1"/>
</dbReference>
<dbReference type="GO" id="GO:0008705">
    <property type="term" value="F:methionine synthase activity"/>
    <property type="evidence" value="ECO:0007669"/>
    <property type="project" value="InterPro"/>
</dbReference>
<protein>
    <recommendedName>
        <fullName evidence="1">AdoMet activation domain-containing protein</fullName>
    </recommendedName>
</protein>
<dbReference type="InterPro" id="IPR037010">
    <property type="entry name" value="VitB12-dep_Met_synth_activ_sf"/>
</dbReference>
<dbReference type="EMBL" id="QEWP01000002">
    <property type="protein sequence ID" value="PWE00603.1"/>
    <property type="molecule type" value="Genomic_DNA"/>
</dbReference>
<dbReference type="AlphaFoldDB" id="A0A2U2BC47"/>
<gene>
    <name evidence="2" type="ORF">DDZ16_03110</name>
</gene>
<dbReference type="OrthoDB" id="1420678at2"/>
<proteinExistence type="predicted"/>
<dbReference type="RefSeq" id="WP_109262975.1">
    <property type="nucleotide sequence ID" value="NZ_QEWP01000002.1"/>
</dbReference>